<dbReference type="EMBL" id="JABFTP020000124">
    <property type="protein sequence ID" value="KAL3280240.1"/>
    <property type="molecule type" value="Genomic_DNA"/>
</dbReference>
<keyword evidence="2" id="KW-1185">Reference proteome</keyword>
<proteinExistence type="predicted"/>
<dbReference type="AlphaFoldDB" id="A0ABD2NNR6"/>
<gene>
    <name evidence="1" type="ORF">HHI36_017735</name>
</gene>
<accession>A0ABD2NNR6</accession>
<name>A0ABD2NNR6_9CUCU</name>
<evidence type="ECO:0000313" key="2">
    <source>
        <dbReference type="Proteomes" id="UP001516400"/>
    </source>
</evidence>
<evidence type="ECO:0000313" key="1">
    <source>
        <dbReference type="EMBL" id="KAL3280240.1"/>
    </source>
</evidence>
<comment type="caution">
    <text evidence="1">The sequence shown here is derived from an EMBL/GenBank/DDBJ whole genome shotgun (WGS) entry which is preliminary data.</text>
</comment>
<sequence>MAGFKKTAIHELNMHIFKTSHLMKSFATDKPAPDSVALDMERNDISNDVSSDMVTDRSLSLVRRENISVQPGPITEKTWGNEIGQRKCSFAILIDTPEKLALDKAKLKGRLK</sequence>
<organism evidence="1 2">
    <name type="scientific">Cryptolaemus montrouzieri</name>
    <dbReference type="NCBI Taxonomy" id="559131"/>
    <lineage>
        <taxon>Eukaryota</taxon>
        <taxon>Metazoa</taxon>
        <taxon>Ecdysozoa</taxon>
        <taxon>Arthropoda</taxon>
        <taxon>Hexapoda</taxon>
        <taxon>Insecta</taxon>
        <taxon>Pterygota</taxon>
        <taxon>Neoptera</taxon>
        <taxon>Endopterygota</taxon>
        <taxon>Coleoptera</taxon>
        <taxon>Polyphaga</taxon>
        <taxon>Cucujiformia</taxon>
        <taxon>Coccinelloidea</taxon>
        <taxon>Coccinellidae</taxon>
        <taxon>Scymninae</taxon>
        <taxon>Scymnini</taxon>
        <taxon>Cryptolaemus</taxon>
    </lineage>
</organism>
<reference evidence="1 2" key="1">
    <citation type="journal article" date="2021" name="BMC Biol.">
        <title>Horizontally acquired antibacterial genes associated with adaptive radiation of ladybird beetles.</title>
        <authorList>
            <person name="Li H.S."/>
            <person name="Tang X.F."/>
            <person name="Huang Y.H."/>
            <person name="Xu Z.Y."/>
            <person name="Chen M.L."/>
            <person name="Du X.Y."/>
            <person name="Qiu B.Y."/>
            <person name="Chen P.T."/>
            <person name="Zhang W."/>
            <person name="Slipinski A."/>
            <person name="Escalona H.E."/>
            <person name="Waterhouse R.M."/>
            <person name="Zwick A."/>
            <person name="Pang H."/>
        </authorList>
    </citation>
    <scope>NUCLEOTIDE SEQUENCE [LARGE SCALE GENOMIC DNA]</scope>
    <source>
        <strain evidence="1">SYSU2018</strain>
    </source>
</reference>
<protein>
    <submittedName>
        <fullName evidence="1">Uncharacterized protein</fullName>
    </submittedName>
</protein>
<dbReference type="Proteomes" id="UP001516400">
    <property type="component" value="Unassembled WGS sequence"/>
</dbReference>